<evidence type="ECO:0000313" key="3">
    <source>
        <dbReference type="Proteomes" id="UP000033448"/>
    </source>
</evidence>
<dbReference type="PATRIC" id="fig|582680.7.peg.1351"/>
<evidence type="ECO:0000313" key="2">
    <source>
        <dbReference type="EMBL" id="KJL25824.1"/>
    </source>
</evidence>
<keyword evidence="3" id="KW-1185">Reference proteome</keyword>
<dbReference type="PANTHER" id="PTHR48079">
    <property type="entry name" value="PROTEIN YEEZ"/>
    <property type="match status" value="1"/>
</dbReference>
<gene>
    <name evidence="2" type="ORF">RL72_01311</name>
</gene>
<dbReference type="GO" id="GO:0005737">
    <property type="term" value="C:cytoplasm"/>
    <property type="evidence" value="ECO:0007669"/>
    <property type="project" value="TreeGrafter"/>
</dbReference>
<organism evidence="2 3">
    <name type="scientific">Microbacterium azadirachtae</name>
    <dbReference type="NCBI Taxonomy" id="582680"/>
    <lineage>
        <taxon>Bacteria</taxon>
        <taxon>Bacillati</taxon>
        <taxon>Actinomycetota</taxon>
        <taxon>Actinomycetes</taxon>
        <taxon>Micrococcales</taxon>
        <taxon>Microbacteriaceae</taxon>
        <taxon>Microbacterium</taxon>
    </lineage>
</organism>
<name>A0A0F0KZG9_9MICO</name>
<sequence length="291" mass="29704">MKVLLTGATGYIGSSVLSRLLSEGHEVTALVRDAAKARTVEEAGARGLVGDVTDAVLVAEAASVADGVIHTASTPEGDAAFIDAVLGAFGGSGKPFVHTGGIWSYGTSSDITEQSPLDRPALTAWRGAGEARVLGATGVRGTVVAPALVYGRAGGLIRLLTDETDGGVRLIGDGSQHWTTVDVDDLAALYVLALEKGRPGATYIGASGQNPTVRELGEAIAAGYDVAEGVRPESDDDTRARLGEAFADALLLDEQASGATARTELGWAPVARPLVEQLATGEYLGESVAAH</sequence>
<dbReference type="AlphaFoldDB" id="A0A0F0KZG9"/>
<comment type="caution">
    <text evidence="2">The sequence shown here is derived from an EMBL/GenBank/DDBJ whole genome shotgun (WGS) entry which is preliminary data.</text>
</comment>
<reference evidence="2 3" key="1">
    <citation type="submission" date="2015-02" db="EMBL/GenBank/DDBJ databases">
        <title>Draft genome sequences of ten Microbacterium spp. with emphasis on heavy metal contaminated environments.</title>
        <authorList>
            <person name="Corretto E."/>
        </authorList>
    </citation>
    <scope>NUCLEOTIDE SEQUENCE [LARGE SCALE GENOMIC DNA]</scope>
    <source>
        <strain evidence="2 3">DSM 23848</strain>
    </source>
</reference>
<dbReference type="InterPro" id="IPR051783">
    <property type="entry name" value="NAD(P)-dependent_oxidoreduct"/>
</dbReference>
<protein>
    <recommendedName>
        <fullName evidence="1">NAD(P)-binding domain-containing protein</fullName>
    </recommendedName>
</protein>
<evidence type="ECO:0000259" key="1">
    <source>
        <dbReference type="Pfam" id="PF13460"/>
    </source>
</evidence>
<dbReference type="Gene3D" id="3.40.50.720">
    <property type="entry name" value="NAD(P)-binding Rossmann-like Domain"/>
    <property type="match status" value="1"/>
</dbReference>
<dbReference type="GO" id="GO:0004029">
    <property type="term" value="F:aldehyde dehydrogenase (NAD+) activity"/>
    <property type="evidence" value="ECO:0007669"/>
    <property type="project" value="TreeGrafter"/>
</dbReference>
<feature type="domain" description="NAD(P)-binding" evidence="1">
    <location>
        <begin position="7"/>
        <end position="194"/>
    </location>
</feature>
<dbReference type="Proteomes" id="UP000033448">
    <property type="component" value="Unassembled WGS sequence"/>
</dbReference>
<dbReference type="RefSeq" id="WP_045250020.1">
    <property type="nucleotide sequence ID" value="NZ_JYIT01000068.1"/>
</dbReference>
<dbReference type="EMBL" id="JYIT01000068">
    <property type="protein sequence ID" value="KJL25824.1"/>
    <property type="molecule type" value="Genomic_DNA"/>
</dbReference>
<dbReference type="PANTHER" id="PTHR48079:SF6">
    <property type="entry name" value="NAD(P)-BINDING DOMAIN-CONTAINING PROTEIN-RELATED"/>
    <property type="match status" value="1"/>
</dbReference>
<dbReference type="InterPro" id="IPR036291">
    <property type="entry name" value="NAD(P)-bd_dom_sf"/>
</dbReference>
<dbReference type="InterPro" id="IPR016040">
    <property type="entry name" value="NAD(P)-bd_dom"/>
</dbReference>
<proteinExistence type="predicted"/>
<dbReference type="SUPFAM" id="SSF51735">
    <property type="entry name" value="NAD(P)-binding Rossmann-fold domains"/>
    <property type="match status" value="1"/>
</dbReference>
<dbReference type="Pfam" id="PF13460">
    <property type="entry name" value="NAD_binding_10"/>
    <property type="match status" value="1"/>
</dbReference>
<accession>A0A0F0KZG9</accession>
<dbReference type="OrthoDB" id="9801785at2"/>